<dbReference type="RefSeq" id="WP_236335770.1">
    <property type="nucleotide sequence ID" value="NZ_CAKMMG010000006.1"/>
</dbReference>
<accession>A0ABN8GS03</accession>
<name>A0ABN8GS03_9BACL</name>
<comment type="caution">
    <text evidence="1">The sequence shown here is derived from an EMBL/GenBank/DDBJ whole genome shotgun (WGS) entry which is preliminary data.</text>
</comment>
<protein>
    <submittedName>
        <fullName evidence="1">Uncharacterized protein</fullName>
    </submittedName>
</protein>
<evidence type="ECO:0000313" key="1">
    <source>
        <dbReference type="EMBL" id="CAH1214100.1"/>
    </source>
</evidence>
<evidence type="ECO:0000313" key="2">
    <source>
        <dbReference type="Proteomes" id="UP000838324"/>
    </source>
</evidence>
<gene>
    <name evidence="1" type="ORF">PAECIP111892_03968</name>
</gene>
<proteinExistence type="predicted"/>
<reference evidence="1" key="1">
    <citation type="submission" date="2022-01" db="EMBL/GenBank/DDBJ databases">
        <authorList>
            <person name="Criscuolo A."/>
        </authorList>
    </citation>
    <scope>NUCLEOTIDE SEQUENCE</scope>
    <source>
        <strain evidence="1">CIP111892</strain>
    </source>
</reference>
<organism evidence="1 2">
    <name type="scientific">Paenibacillus auburnensis</name>
    <dbReference type="NCBI Taxonomy" id="2905649"/>
    <lineage>
        <taxon>Bacteria</taxon>
        <taxon>Bacillati</taxon>
        <taxon>Bacillota</taxon>
        <taxon>Bacilli</taxon>
        <taxon>Bacillales</taxon>
        <taxon>Paenibacillaceae</taxon>
        <taxon>Paenibacillus</taxon>
    </lineage>
</organism>
<dbReference type="EMBL" id="CAKMMG010000006">
    <property type="protein sequence ID" value="CAH1214100.1"/>
    <property type="molecule type" value="Genomic_DNA"/>
</dbReference>
<sequence>MSEQPELRLVIEPGVIKVLEMQGLLQAAEAPGTRSGGAAAAIQEQAVKPVLSLEVPQWSAERKEEVLQQLAGHPGELYELLQGKVTGGVAGLQLLPAELDPAGDGRNPEAQQPGGLLGWVKKRLAEEPLLMFLLRGMSKEELLGAVFALWTEEETAPQDEGRTAPGGVLAAELARLERKGPAVPTGEWLAEAAAEGSLHQPGPLFHEIASRPFPASPVVAKVTENWESLLPNTPRASEGLTLIMRHVAESAARRAAGLGKL</sequence>
<keyword evidence="2" id="KW-1185">Reference proteome</keyword>
<dbReference type="Proteomes" id="UP000838324">
    <property type="component" value="Unassembled WGS sequence"/>
</dbReference>